<feature type="region of interest" description="Disordered" evidence="4">
    <location>
        <begin position="167"/>
        <end position="189"/>
    </location>
</feature>
<evidence type="ECO:0000313" key="8">
    <source>
        <dbReference type="Proteomes" id="UP001382935"/>
    </source>
</evidence>
<evidence type="ECO:0000259" key="6">
    <source>
        <dbReference type="Pfam" id="PF17384"/>
    </source>
</evidence>
<accession>A0ABZ2G3B4</accession>
<dbReference type="Gene3D" id="3.30.300.70">
    <property type="entry name" value="RimP-like superfamily, N-terminal"/>
    <property type="match status" value="1"/>
</dbReference>
<comment type="function">
    <text evidence="3">Required for maturation of 30S ribosomal subunits.</text>
</comment>
<reference evidence="7 8" key="1">
    <citation type="submission" date="2024-02" db="EMBL/GenBank/DDBJ databases">
        <title>Full genome sequence of Sphingomonas kaistensis.</title>
        <authorList>
            <person name="Poletto B.L."/>
            <person name="Silva G."/>
            <person name="Galante D."/>
            <person name="Campos K.R."/>
            <person name="Santos M.B.N."/>
            <person name="Sacchi C.T."/>
        </authorList>
    </citation>
    <scope>NUCLEOTIDE SEQUENCE [LARGE SCALE GENOMIC DNA]</scope>
    <source>
        <strain evidence="7 8">MA4R</strain>
    </source>
</reference>
<dbReference type="InterPro" id="IPR028989">
    <property type="entry name" value="RimP_N"/>
</dbReference>
<dbReference type="PANTHER" id="PTHR33867">
    <property type="entry name" value="RIBOSOME MATURATION FACTOR RIMP"/>
    <property type="match status" value="1"/>
</dbReference>
<keyword evidence="1 3" id="KW-0963">Cytoplasm</keyword>
<feature type="domain" description="Ribosome maturation factor RimP N-terminal" evidence="5">
    <location>
        <begin position="10"/>
        <end position="87"/>
    </location>
</feature>
<name>A0ABZ2G3B4_9SPHN</name>
<dbReference type="EMBL" id="CP145607">
    <property type="protein sequence ID" value="WWM70597.1"/>
    <property type="molecule type" value="Genomic_DNA"/>
</dbReference>
<evidence type="ECO:0000259" key="5">
    <source>
        <dbReference type="Pfam" id="PF02576"/>
    </source>
</evidence>
<dbReference type="Pfam" id="PF17384">
    <property type="entry name" value="DUF150_C"/>
    <property type="match status" value="1"/>
</dbReference>
<dbReference type="Proteomes" id="UP001382935">
    <property type="component" value="Chromosome"/>
</dbReference>
<dbReference type="NCBIfam" id="NF011229">
    <property type="entry name" value="PRK14636.1"/>
    <property type="match status" value="1"/>
</dbReference>
<evidence type="ECO:0000256" key="3">
    <source>
        <dbReference type="HAMAP-Rule" id="MF_01077"/>
    </source>
</evidence>
<dbReference type="InterPro" id="IPR003728">
    <property type="entry name" value="Ribosome_maturation_RimP"/>
</dbReference>
<evidence type="ECO:0000256" key="1">
    <source>
        <dbReference type="ARBA" id="ARBA00022490"/>
    </source>
</evidence>
<sequence>MDATLTSRIETEAKALGFELVRVAMIGGKSDPTLQIMAERPETGQLDLGDCEALSRRVSDVLDEMEAAGHDPVEGAYRLEVSSPGIDRPLTRLKDYRDWQGHEARLKLAREVDGAKQVTGDIEGVEDETILISGSQGTRRIPFDAIHSAKLLLTDRLIAATQPLSTEGADEVFEAPLDGADQLETQEEE</sequence>
<dbReference type="SUPFAM" id="SSF74942">
    <property type="entry name" value="YhbC-like, C-terminal domain"/>
    <property type="match status" value="1"/>
</dbReference>
<evidence type="ECO:0000256" key="4">
    <source>
        <dbReference type="SAM" id="MobiDB-lite"/>
    </source>
</evidence>
<dbReference type="SUPFAM" id="SSF75420">
    <property type="entry name" value="YhbC-like, N-terminal domain"/>
    <property type="match status" value="1"/>
</dbReference>
<dbReference type="InterPro" id="IPR028998">
    <property type="entry name" value="RimP_C"/>
</dbReference>
<protein>
    <recommendedName>
        <fullName evidence="3">Ribosome maturation factor RimP</fullName>
    </recommendedName>
</protein>
<dbReference type="RefSeq" id="WP_338503488.1">
    <property type="nucleotide sequence ID" value="NZ_CP145607.1"/>
</dbReference>
<keyword evidence="2 3" id="KW-0690">Ribosome biogenesis</keyword>
<feature type="domain" description="Ribosome maturation factor RimP C-terminal" evidence="6">
    <location>
        <begin position="90"/>
        <end position="154"/>
    </location>
</feature>
<organism evidence="7 8">
    <name type="scientific">Sphingomonas kaistensis</name>
    <dbReference type="NCBI Taxonomy" id="298708"/>
    <lineage>
        <taxon>Bacteria</taxon>
        <taxon>Pseudomonadati</taxon>
        <taxon>Pseudomonadota</taxon>
        <taxon>Alphaproteobacteria</taxon>
        <taxon>Sphingomonadales</taxon>
        <taxon>Sphingomonadaceae</taxon>
        <taxon>Sphingomonas</taxon>
    </lineage>
</organism>
<dbReference type="InterPro" id="IPR035956">
    <property type="entry name" value="RimP_N_sf"/>
</dbReference>
<dbReference type="Gene3D" id="2.30.30.180">
    <property type="entry name" value="Ribosome maturation factor RimP, C-terminal domain"/>
    <property type="match status" value="1"/>
</dbReference>
<gene>
    <name evidence="3 7" type="primary">rimP</name>
    <name evidence="7" type="ORF">V6R86_07900</name>
</gene>
<comment type="subcellular location">
    <subcellularLocation>
        <location evidence="3">Cytoplasm</location>
    </subcellularLocation>
</comment>
<comment type="similarity">
    <text evidence="3">Belongs to the RimP family.</text>
</comment>
<keyword evidence="8" id="KW-1185">Reference proteome</keyword>
<evidence type="ECO:0000313" key="7">
    <source>
        <dbReference type="EMBL" id="WWM70597.1"/>
    </source>
</evidence>
<dbReference type="Pfam" id="PF02576">
    <property type="entry name" value="RimP_N"/>
    <property type="match status" value="1"/>
</dbReference>
<dbReference type="InterPro" id="IPR036847">
    <property type="entry name" value="RimP_C_sf"/>
</dbReference>
<dbReference type="CDD" id="cd01734">
    <property type="entry name" value="YlxS_C"/>
    <property type="match status" value="1"/>
</dbReference>
<evidence type="ECO:0000256" key="2">
    <source>
        <dbReference type="ARBA" id="ARBA00022517"/>
    </source>
</evidence>
<dbReference type="HAMAP" id="MF_01077">
    <property type="entry name" value="RimP"/>
    <property type="match status" value="1"/>
</dbReference>
<dbReference type="PANTHER" id="PTHR33867:SF1">
    <property type="entry name" value="RIBOSOME MATURATION FACTOR RIMP"/>
    <property type="match status" value="1"/>
</dbReference>
<proteinExistence type="inferred from homology"/>